<reference evidence="1" key="1">
    <citation type="submission" date="2021-05" db="EMBL/GenBank/DDBJ databases">
        <authorList>
            <person name="Pietrasiak N."/>
            <person name="Ward R."/>
            <person name="Stajich J.E."/>
            <person name="Kurbessoian T."/>
        </authorList>
    </citation>
    <scope>NUCLEOTIDE SEQUENCE</scope>
    <source>
        <strain evidence="1">HA4357-MV3</strain>
    </source>
</reference>
<reference evidence="1" key="2">
    <citation type="journal article" date="2022" name="Microbiol. Resour. Announc.">
        <title>Metagenome Sequencing to Explore Phylogenomics of Terrestrial Cyanobacteria.</title>
        <authorList>
            <person name="Ward R.D."/>
            <person name="Stajich J.E."/>
            <person name="Johansen J.R."/>
            <person name="Huntemann M."/>
            <person name="Clum A."/>
            <person name="Foster B."/>
            <person name="Foster B."/>
            <person name="Roux S."/>
            <person name="Palaniappan K."/>
            <person name="Varghese N."/>
            <person name="Mukherjee S."/>
            <person name="Reddy T.B.K."/>
            <person name="Daum C."/>
            <person name="Copeland A."/>
            <person name="Chen I.A."/>
            <person name="Ivanova N.N."/>
            <person name="Kyrpides N.C."/>
            <person name="Shapiro N."/>
            <person name="Eloe-Fadrosh E.A."/>
            <person name="Pietrasiak N."/>
        </authorList>
    </citation>
    <scope>NUCLEOTIDE SEQUENCE</scope>
    <source>
        <strain evidence="1">HA4357-MV3</strain>
    </source>
</reference>
<name>A0A9E3LVN2_9NOST</name>
<protein>
    <submittedName>
        <fullName evidence="1">Uncharacterized protein</fullName>
    </submittedName>
</protein>
<sequence length="77" mass="8683">MVAKQERLRIDLWASVKPIVEAETNRTGLTAQEVVNIALIDYFGLSPKGKAKIIELDPKVQLTQETIEPVEDTEDYI</sequence>
<gene>
    <name evidence="1" type="ORF">KME28_27520</name>
</gene>
<accession>A0A9E3LVN2</accession>
<dbReference type="AlphaFoldDB" id="A0A9E3LVN2"/>
<dbReference type="EMBL" id="JAHHHW010000164">
    <property type="protein sequence ID" value="MBW4435356.1"/>
    <property type="molecule type" value="Genomic_DNA"/>
</dbReference>
<evidence type="ECO:0000313" key="1">
    <source>
        <dbReference type="EMBL" id="MBW4435356.1"/>
    </source>
</evidence>
<organism evidence="1 2">
    <name type="scientific">Pelatocladus maniniholoensis HA4357-MV3</name>
    <dbReference type="NCBI Taxonomy" id="1117104"/>
    <lineage>
        <taxon>Bacteria</taxon>
        <taxon>Bacillati</taxon>
        <taxon>Cyanobacteriota</taxon>
        <taxon>Cyanophyceae</taxon>
        <taxon>Nostocales</taxon>
        <taxon>Nostocaceae</taxon>
        <taxon>Pelatocladus</taxon>
    </lineage>
</organism>
<comment type="caution">
    <text evidence="1">The sequence shown here is derived from an EMBL/GenBank/DDBJ whole genome shotgun (WGS) entry which is preliminary data.</text>
</comment>
<dbReference type="Proteomes" id="UP000813215">
    <property type="component" value="Unassembled WGS sequence"/>
</dbReference>
<evidence type="ECO:0000313" key="2">
    <source>
        <dbReference type="Proteomes" id="UP000813215"/>
    </source>
</evidence>
<proteinExistence type="predicted"/>